<evidence type="ECO:0000313" key="4">
    <source>
        <dbReference type="Proteomes" id="UP000503540"/>
    </source>
</evidence>
<evidence type="ECO:0000313" key="3">
    <source>
        <dbReference type="EMBL" id="QIS13041.1"/>
    </source>
</evidence>
<dbReference type="AlphaFoldDB" id="A0A6G9YIL9"/>
<keyword evidence="1" id="KW-0812">Transmembrane</keyword>
<dbReference type="InterPro" id="IPR052336">
    <property type="entry name" value="MlaD_Phospholipid_Transporter"/>
</dbReference>
<protein>
    <submittedName>
        <fullName evidence="3">MCE family protein</fullName>
    </submittedName>
</protein>
<name>A0A6G9YIL9_9NOCA</name>
<keyword evidence="1" id="KW-0472">Membrane</keyword>
<feature type="domain" description="Mce/MlaD" evidence="2">
    <location>
        <begin position="61"/>
        <end position="135"/>
    </location>
</feature>
<dbReference type="Proteomes" id="UP000503540">
    <property type="component" value="Chromosome"/>
</dbReference>
<dbReference type="PANTHER" id="PTHR33371:SF18">
    <property type="entry name" value="MCE-FAMILY PROTEIN MCE3C"/>
    <property type="match status" value="1"/>
</dbReference>
<dbReference type="KEGG" id="nah:F5544_25935"/>
<sequence length="345" mass="37491">MQRLIRLWNLLFDRLLDADGYIDRHEAVKNRREFRLGLLGACFVAVVLLVTAAIYVLPLGKSTYTADLPEAQSLKVGDQVRIAGITVGSVTALDLRPDRVRTRFTVKSNVSIGDATTLEVRMLTAIGGHYLAVLPAGSKPLGSKIIPPDRVKLPYSLVRTLQDAAAPVAQVDGDTLRKNLAALQDSIDNSPDALRRVGRAMQSFVDILNHQNAEVSQALTVAREFLGTVEDSKGLIGQFVRQTGMLEIEGLNKRAEITVALNVTAQLLSRIAALEPTSREVLEPLAEKLRETLPQLEELGAQLDIALPQWKELRDRLVAATAGKDGVTVDQSALNVCIPVPGRGC</sequence>
<dbReference type="RefSeq" id="WP_167475635.1">
    <property type="nucleotide sequence ID" value="NZ_CP046172.1"/>
</dbReference>
<keyword evidence="4" id="KW-1185">Reference proteome</keyword>
<dbReference type="EMBL" id="CP046172">
    <property type="protein sequence ID" value="QIS13041.1"/>
    <property type="molecule type" value="Genomic_DNA"/>
</dbReference>
<accession>A0A6G9YIL9</accession>
<evidence type="ECO:0000256" key="1">
    <source>
        <dbReference type="SAM" id="Phobius"/>
    </source>
</evidence>
<evidence type="ECO:0000259" key="2">
    <source>
        <dbReference type="Pfam" id="PF02470"/>
    </source>
</evidence>
<dbReference type="GO" id="GO:0005576">
    <property type="term" value="C:extracellular region"/>
    <property type="evidence" value="ECO:0007669"/>
    <property type="project" value="TreeGrafter"/>
</dbReference>
<dbReference type="InterPro" id="IPR003399">
    <property type="entry name" value="Mce/MlaD"/>
</dbReference>
<proteinExistence type="predicted"/>
<reference evidence="3 4" key="1">
    <citation type="journal article" date="2019" name="ACS Chem. Biol.">
        <title>Identification and Mobilization of a Cryptic Antibiotic Biosynthesis Gene Locus from a Human-Pathogenic Nocardia Isolate.</title>
        <authorList>
            <person name="Herisse M."/>
            <person name="Ishida K."/>
            <person name="Porter J.L."/>
            <person name="Howden B."/>
            <person name="Hertweck C."/>
            <person name="Stinear T.P."/>
            <person name="Pidot S.J."/>
        </authorList>
    </citation>
    <scope>NUCLEOTIDE SEQUENCE [LARGE SCALE GENOMIC DNA]</scope>
    <source>
        <strain evidence="3 4">AUSMDU00012717</strain>
    </source>
</reference>
<feature type="transmembrane region" description="Helical" evidence="1">
    <location>
        <begin position="36"/>
        <end position="57"/>
    </location>
</feature>
<dbReference type="PANTHER" id="PTHR33371">
    <property type="entry name" value="INTERMEMBRANE PHOSPHOLIPID TRANSPORT SYSTEM BINDING PROTEIN MLAD-RELATED"/>
    <property type="match status" value="1"/>
</dbReference>
<dbReference type="Pfam" id="PF02470">
    <property type="entry name" value="MlaD"/>
    <property type="match status" value="1"/>
</dbReference>
<organism evidence="3 4">
    <name type="scientific">Nocardia arthritidis</name>
    <dbReference type="NCBI Taxonomy" id="228602"/>
    <lineage>
        <taxon>Bacteria</taxon>
        <taxon>Bacillati</taxon>
        <taxon>Actinomycetota</taxon>
        <taxon>Actinomycetes</taxon>
        <taxon>Mycobacteriales</taxon>
        <taxon>Nocardiaceae</taxon>
        <taxon>Nocardia</taxon>
    </lineage>
</organism>
<gene>
    <name evidence="3" type="ORF">F5544_25935</name>
</gene>
<keyword evidence="1" id="KW-1133">Transmembrane helix</keyword>